<dbReference type="Gene3D" id="3.30.710.10">
    <property type="entry name" value="Potassium Channel Kv1.1, Chain A"/>
    <property type="match status" value="1"/>
</dbReference>
<dbReference type="PANTHER" id="PTHR14499:SF10">
    <property type="entry name" value="BTB_POZ DOMAIN-CONTAINING PROTEIN KCTD6"/>
    <property type="match status" value="1"/>
</dbReference>
<protein>
    <recommendedName>
        <fullName evidence="3">BTB/POZ domain-containing protein KCTD15</fullName>
    </recommendedName>
    <alternativeName>
        <fullName evidence="4">BTB/POZ domain-containing protein kctd15</fullName>
    </alternativeName>
    <alternativeName>
        <fullName evidence="5">Potassium channel tetramerization domain-containing protein 15</fullName>
    </alternativeName>
</protein>
<evidence type="ECO:0000259" key="6">
    <source>
        <dbReference type="SMART" id="SM00225"/>
    </source>
</evidence>
<dbReference type="Proteomes" id="UP001066276">
    <property type="component" value="Chromosome 9"/>
</dbReference>
<dbReference type="InterPro" id="IPR000210">
    <property type="entry name" value="BTB/POZ_dom"/>
</dbReference>
<dbReference type="SUPFAM" id="SSF54695">
    <property type="entry name" value="POZ domain"/>
    <property type="match status" value="1"/>
</dbReference>
<accession>A0AAV7N1V1</accession>
<comment type="caution">
    <text evidence="7">The sequence shown here is derived from an EMBL/GenBank/DDBJ whole genome shotgun (WGS) entry which is preliminary data.</text>
</comment>
<evidence type="ECO:0000256" key="1">
    <source>
        <dbReference type="ARBA" id="ARBA00056119"/>
    </source>
</evidence>
<dbReference type="InterPro" id="IPR003131">
    <property type="entry name" value="T1-type_BTB"/>
</dbReference>
<dbReference type="Pfam" id="PF02214">
    <property type="entry name" value="BTB_2"/>
    <property type="match status" value="1"/>
</dbReference>
<evidence type="ECO:0000256" key="2">
    <source>
        <dbReference type="ARBA" id="ARBA00062777"/>
    </source>
</evidence>
<gene>
    <name evidence="7" type="ORF">NDU88_007350</name>
</gene>
<sequence>MAAALDASLRFRFRAFAVPMGVRRSGSGPLALLIQRSGAVSLHASSFKSFSTLINSALEQMDNGDWGYTMADPVTLNVGGHLYTTSLSTLKRYPDSMLGAMFRGDFPTARDSQGNYFIDRDGPLFRYVLNFLRTSELTLPVDFKEFDLLRKEADFYQVEPLIQYLNDPKPLYPVDTFEEVVELSSTRKLSKYSNPVAVIITQLTITTKVHSLLEGIANHFTKWNKHMMDTRDCQVSFTFGPCDYHQEVALRVHLMEYITKQGFTIRNTRVHHMSERANENTVEHNWTFCRLARKTDD</sequence>
<feature type="domain" description="BTB" evidence="6">
    <location>
        <begin position="72"/>
        <end position="173"/>
    </location>
</feature>
<comment type="subunit">
    <text evidence="2">Forms oligomers, predominantly homopentamers. Interacts with TFAP2A; this interaction inhibits TFAP2A transcriptional activation.</text>
</comment>
<dbReference type="CDD" id="cd18394">
    <property type="entry name" value="BTB_POZ_KCTD6"/>
    <property type="match status" value="1"/>
</dbReference>
<evidence type="ECO:0000256" key="3">
    <source>
        <dbReference type="ARBA" id="ARBA00067158"/>
    </source>
</evidence>
<dbReference type="FunFam" id="3.30.710.10:FF:000003">
    <property type="entry name" value="BTB/POZ domain-containing protein KCTD6 isoform X2"/>
    <property type="match status" value="1"/>
</dbReference>
<evidence type="ECO:0000256" key="5">
    <source>
        <dbReference type="ARBA" id="ARBA00076345"/>
    </source>
</evidence>
<dbReference type="EMBL" id="JANPWB010000013">
    <property type="protein sequence ID" value="KAJ1109995.1"/>
    <property type="molecule type" value="Genomic_DNA"/>
</dbReference>
<dbReference type="PANTHER" id="PTHR14499">
    <property type="entry name" value="POTASSIUM CHANNEL TETRAMERIZATION DOMAIN-CONTAINING"/>
    <property type="match status" value="1"/>
</dbReference>
<comment type="function">
    <text evidence="1">During embryonic development, interferes with neural crest formation. Inhibits AP2 transcriptional activity by interaction with its activation domain.</text>
</comment>
<dbReference type="GO" id="GO:0051260">
    <property type="term" value="P:protein homooligomerization"/>
    <property type="evidence" value="ECO:0007669"/>
    <property type="project" value="InterPro"/>
</dbReference>
<keyword evidence="8" id="KW-1185">Reference proteome</keyword>
<reference evidence="7" key="1">
    <citation type="journal article" date="2022" name="bioRxiv">
        <title>Sequencing and chromosome-scale assembly of the giantPleurodeles waltlgenome.</title>
        <authorList>
            <person name="Brown T."/>
            <person name="Elewa A."/>
            <person name="Iarovenko S."/>
            <person name="Subramanian E."/>
            <person name="Araus A.J."/>
            <person name="Petzold A."/>
            <person name="Susuki M."/>
            <person name="Suzuki K.-i.T."/>
            <person name="Hayashi T."/>
            <person name="Toyoda A."/>
            <person name="Oliveira C."/>
            <person name="Osipova E."/>
            <person name="Leigh N.D."/>
            <person name="Simon A."/>
            <person name="Yun M.H."/>
        </authorList>
    </citation>
    <scope>NUCLEOTIDE SEQUENCE</scope>
    <source>
        <strain evidence="7">20211129_DDA</strain>
        <tissue evidence="7">Liver</tissue>
    </source>
</reference>
<dbReference type="AlphaFoldDB" id="A0AAV7N1V1"/>
<evidence type="ECO:0000313" key="8">
    <source>
        <dbReference type="Proteomes" id="UP001066276"/>
    </source>
</evidence>
<evidence type="ECO:0000313" key="7">
    <source>
        <dbReference type="EMBL" id="KAJ1109995.1"/>
    </source>
</evidence>
<organism evidence="7 8">
    <name type="scientific">Pleurodeles waltl</name>
    <name type="common">Iberian ribbed newt</name>
    <dbReference type="NCBI Taxonomy" id="8319"/>
    <lineage>
        <taxon>Eukaryota</taxon>
        <taxon>Metazoa</taxon>
        <taxon>Chordata</taxon>
        <taxon>Craniata</taxon>
        <taxon>Vertebrata</taxon>
        <taxon>Euteleostomi</taxon>
        <taxon>Amphibia</taxon>
        <taxon>Batrachia</taxon>
        <taxon>Caudata</taxon>
        <taxon>Salamandroidea</taxon>
        <taxon>Salamandridae</taxon>
        <taxon>Pleurodelinae</taxon>
        <taxon>Pleurodeles</taxon>
    </lineage>
</organism>
<name>A0AAV7N1V1_PLEWA</name>
<dbReference type="InterPro" id="IPR011333">
    <property type="entry name" value="SKP1/BTB/POZ_sf"/>
</dbReference>
<proteinExistence type="predicted"/>
<evidence type="ECO:0000256" key="4">
    <source>
        <dbReference type="ARBA" id="ARBA00072198"/>
    </source>
</evidence>
<dbReference type="SMART" id="SM00225">
    <property type="entry name" value="BTB"/>
    <property type="match status" value="1"/>
</dbReference>